<comment type="caution">
    <text evidence="1">The sequence shown here is derived from an EMBL/GenBank/DDBJ whole genome shotgun (WGS) entry which is preliminary data.</text>
</comment>
<dbReference type="Pfam" id="PF19742">
    <property type="entry name" value="DUF6231"/>
    <property type="match status" value="1"/>
</dbReference>
<evidence type="ECO:0000313" key="2">
    <source>
        <dbReference type="Proteomes" id="UP000252707"/>
    </source>
</evidence>
<organism evidence="1 2">
    <name type="scientific">Thioalbus denitrificans</name>
    <dbReference type="NCBI Taxonomy" id="547122"/>
    <lineage>
        <taxon>Bacteria</taxon>
        <taxon>Pseudomonadati</taxon>
        <taxon>Pseudomonadota</taxon>
        <taxon>Gammaproteobacteria</taxon>
        <taxon>Chromatiales</taxon>
        <taxon>Ectothiorhodospiraceae</taxon>
        <taxon>Thioalbus</taxon>
    </lineage>
</organism>
<accession>A0A369CI58</accession>
<protein>
    <recommendedName>
        <fullName evidence="3">Methyltransferase family protein</fullName>
    </recommendedName>
</protein>
<dbReference type="EMBL" id="QPJY01000002">
    <property type="protein sequence ID" value="RCX32366.1"/>
    <property type="molecule type" value="Genomic_DNA"/>
</dbReference>
<dbReference type="Proteomes" id="UP000252707">
    <property type="component" value="Unassembled WGS sequence"/>
</dbReference>
<reference evidence="1 2" key="1">
    <citation type="submission" date="2018-07" db="EMBL/GenBank/DDBJ databases">
        <title>Genomic Encyclopedia of Type Strains, Phase IV (KMG-IV): sequencing the most valuable type-strain genomes for metagenomic binning, comparative biology and taxonomic classification.</title>
        <authorList>
            <person name="Goeker M."/>
        </authorList>
    </citation>
    <scope>NUCLEOTIDE SEQUENCE [LARGE SCALE GENOMIC DNA]</scope>
    <source>
        <strain evidence="1 2">DSM 26407</strain>
    </source>
</reference>
<evidence type="ECO:0008006" key="3">
    <source>
        <dbReference type="Google" id="ProtNLM"/>
    </source>
</evidence>
<keyword evidence="2" id="KW-1185">Reference proteome</keyword>
<evidence type="ECO:0000313" key="1">
    <source>
        <dbReference type="EMBL" id="RCX32366.1"/>
    </source>
</evidence>
<dbReference type="InterPro" id="IPR046199">
    <property type="entry name" value="DUF6231"/>
</dbReference>
<dbReference type="InterPro" id="IPR029063">
    <property type="entry name" value="SAM-dependent_MTases_sf"/>
</dbReference>
<dbReference type="OrthoDB" id="5609094at2"/>
<dbReference type="SUPFAM" id="SSF53335">
    <property type="entry name" value="S-adenosyl-L-methionine-dependent methyltransferases"/>
    <property type="match status" value="1"/>
</dbReference>
<name>A0A369CI58_9GAMM</name>
<proteinExistence type="predicted"/>
<gene>
    <name evidence="1" type="ORF">DFQ59_102728</name>
</gene>
<sequence>MKDNERLVSLIRSFRPDSLLLAGERAEGLFADYLADHPGCRVLHLPLEGLPGSLADHGRYDLAFVSGCLEHLDPIRAGEVIAALRDVHARRLLVAVPVGGDRPGHRSHWEMADLLAYGLVQVGEYRRGDGMVHLYGFDIATYKVTPDWLNSRYWANPELWDRYWW</sequence>
<dbReference type="RefSeq" id="WP_114279158.1">
    <property type="nucleotide sequence ID" value="NZ_QPJY01000002.1"/>
</dbReference>
<dbReference type="AlphaFoldDB" id="A0A369CI58"/>